<comment type="caution">
    <text evidence="1">The sequence shown here is derived from an EMBL/GenBank/DDBJ whole genome shotgun (WGS) entry which is preliminary data.</text>
</comment>
<gene>
    <name evidence="1" type="ORF">AGLY_008311</name>
</gene>
<reference evidence="1 2" key="1">
    <citation type="submission" date="2019-08" db="EMBL/GenBank/DDBJ databases">
        <title>The genome of the soybean aphid Biotype 1, its phylome, world population structure and adaptation to the North American continent.</title>
        <authorList>
            <person name="Giordano R."/>
            <person name="Donthu R.K."/>
            <person name="Hernandez A.G."/>
            <person name="Wright C.L."/>
            <person name="Zimin A.V."/>
        </authorList>
    </citation>
    <scope>NUCLEOTIDE SEQUENCE [LARGE SCALE GENOMIC DNA]</scope>
    <source>
        <tissue evidence="1">Whole aphids</tissue>
    </source>
</reference>
<name>A0A6G0TLJ2_APHGL</name>
<sequence length="183" mass="20673">MILTSFSFKSMLTDLLEPLPWSISNDGSSNGSIAGILSFGYPSAKSGMIDWIEVFKHLSSGYRSNDGQKQSTNDQQRFCHFFNWKYLDCKIKNKKFQRKSISDLLKKLRKILIPEVTSETETVESVIPQPCVPIPFILTRLFALTSPELGTMDINSKNTKSALLINLGGYVDNSCFFKIIMEI</sequence>
<evidence type="ECO:0000313" key="2">
    <source>
        <dbReference type="Proteomes" id="UP000475862"/>
    </source>
</evidence>
<protein>
    <submittedName>
        <fullName evidence="1">Uncharacterized protein</fullName>
    </submittedName>
</protein>
<proteinExistence type="predicted"/>
<dbReference type="AlphaFoldDB" id="A0A6G0TLJ2"/>
<accession>A0A6G0TLJ2</accession>
<keyword evidence="2" id="KW-1185">Reference proteome</keyword>
<dbReference type="EMBL" id="VYZN01000027">
    <property type="protein sequence ID" value="KAE9535019.1"/>
    <property type="molecule type" value="Genomic_DNA"/>
</dbReference>
<evidence type="ECO:0000313" key="1">
    <source>
        <dbReference type="EMBL" id="KAE9535019.1"/>
    </source>
</evidence>
<dbReference type="Proteomes" id="UP000475862">
    <property type="component" value="Unassembled WGS sequence"/>
</dbReference>
<organism evidence="1 2">
    <name type="scientific">Aphis glycines</name>
    <name type="common">Soybean aphid</name>
    <dbReference type="NCBI Taxonomy" id="307491"/>
    <lineage>
        <taxon>Eukaryota</taxon>
        <taxon>Metazoa</taxon>
        <taxon>Ecdysozoa</taxon>
        <taxon>Arthropoda</taxon>
        <taxon>Hexapoda</taxon>
        <taxon>Insecta</taxon>
        <taxon>Pterygota</taxon>
        <taxon>Neoptera</taxon>
        <taxon>Paraneoptera</taxon>
        <taxon>Hemiptera</taxon>
        <taxon>Sternorrhyncha</taxon>
        <taxon>Aphidomorpha</taxon>
        <taxon>Aphidoidea</taxon>
        <taxon>Aphididae</taxon>
        <taxon>Aphidini</taxon>
        <taxon>Aphis</taxon>
        <taxon>Aphis</taxon>
    </lineage>
</organism>